<evidence type="ECO:0000256" key="3">
    <source>
        <dbReference type="ARBA" id="ARBA00022692"/>
    </source>
</evidence>
<feature type="transmembrane region" description="Helical" evidence="6">
    <location>
        <begin position="166"/>
        <end position="184"/>
    </location>
</feature>
<dbReference type="PANTHER" id="PTHR43731">
    <property type="entry name" value="RHOMBOID PROTEASE"/>
    <property type="match status" value="1"/>
</dbReference>
<keyword evidence="4 6" id="KW-1133">Transmembrane helix</keyword>
<evidence type="ECO:0000259" key="7">
    <source>
        <dbReference type="Pfam" id="PF01694"/>
    </source>
</evidence>
<evidence type="ECO:0000256" key="6">
    <source>
        <dbReference type="SAM" id="Phobius"/>
    </source>
</evidence>
<evidence type="ECO:0000256" key="5">
    <source>
        <dbReference type="ARBA" id="ARBA00023136"/>
    </source>
</evidence>
<dbReference type="InterPro" id="IPR035952">
    <property type="entry name" value="Rhomboid-like_sf"/>
</dbReference>
<comment type="caution">
    <text evidence="8">The sequence shown here is derived from an EMBL/GenBank/DDBJ whole genome shotgun (WGS) entry which is preliminary data.</text>
</comment>
<feature type="transmembrane region" description="Helical" evidence="6">
    <location>
        <begin position="56"/>
        <end position="77"/>
    </location>
</feature>
<dbReference type="GO" id="GO:0016020">
    <property type="term" value="C:membrane"/>
    <property type="evidence" value="ECO:0007669"/>
    <property type="project" value="UniProtKB-SubCell"/>
</dbReference>
<evidence type="ECO:0000256" key="2">
    <source>
        <dbReference type="ARBA" id="ARBA00009045"/>
    </source>
</evidence>
<dbReference type="InterPro" id="IPR050925">
    <property type="entry name" value="Rhomboid_protease_S54"/>
</dbReference>
<evidence type="ECO:0000256" key="1">
    <source>
        <dbReference type="ARBA" id="ARBA00004141"/>
    </source>
</evidence>
<dbReference type="Proteomes" id="UP000007264">
    <property type="component" value="Unassembled WGS sequence"/>
</dbReference>
<dbReference type="GeneID" id="17041993"/>
<dbReference type="RefSeq" id="XP_005648539.1">
    <property type="nucleotide sequence ID" value="XM_005648482.1"/>
</dbReference>
<accession>I0Z026</accession>
<gene>
    <name evidence="8" type="ORF">COCSUDRAFT_62522</name>
</gene>
<keyword evidence="9" id="KW-1185">Reference proteome</keyword>
<feature type="transmembrane region" description="Helical" evidence="6">
    <location>
        <begin position="270"/>
        <end position="290"/>
    </location>
</feature>
<dbReference type="Gene3D" id="1.20.1540.10">
    <property type="entry name" value="Rhomboid-like"/>
    <property type="match status" value="1"/>
</dbReference>
<keyword evidence="5 6" id="KW-0472">Membrane</keyword>
<comment type="subcellular location">
    <subcellularLocation>
        <location evidence="1">Membrane</location>
        <topology evidence="1">Multi-pass membrane protein</topology>
    </subcellularLocation>
</comment>
<evidence type="ECO:0000256" key="4">
    <source>
        <dbReference type="ARBA" id="ARBA00022989"/>
    </source>
</evidence>
<dbReference type="PANTHER" id="PTHR43731:SF26">
    <property type="entry name" value="RHOMBOID-LIKE PROTEIN 10, CHLOROPLASTIC"/>
    <property type="match status" value="1"/>
</dbReference>
<protein>
    <submittedName>
        <fullName evidence="8">Rhomboid-domain-containing protein</fullName>
    </submittedName>
</protein>
<feature type="domain" description="Peptidase S54 rhomboid" evidence="7">
    <location>
        <begin position="101"/>
        <end position="227"/>
    </location>
</feature>
<comment type="similarity">
    <text evidence="2">Belongs to the peptidase S54 family.</text>
</comment>
<name>I0Z026_COCSC</name>
<dbReference type="AlphaFoldDB" id="I0Z026"/>
<sequence length="306" mass="32198">MQAGSRRTREVDAVPVPQSLVRNAKNFLLEKLKRATAEDLLVSDDAVALPKIRPRVAYLLLAINLGVYGAGLVAGLGPEGADAQQDYFLALAKTDVGVEAGEYYRLITANFLHDSFVHLGSSCYALATVAPAIEEVLGWDIFLATYLLSSVGGSVGTFILGDAVTVGASSGIFGVIGALVAYLLKNRSLERTSKQLVSIAGVVGVNLVMGGHAAGLLTGAYIGYGLSPVLLPPKKSSDANTSAVQENEQREQEDQVDVMHVDHSGALRRWAGYVAFAATLGLMTAGIVVMRTGELPAPKGLELLVF</sequence>
<dbReference type="SUPFAM" id="SSF144091">
    <property type="entry name" value="Rhomboid-like"/>
    <property type="match status" value="1"/>
</dbReference>
<evidence type="ECO:0000313" key="9">
    <source>
        <dbReference type="Proteomes" id="UP000007264"/>
    </source>
</evidence>
<dbReference type="Pfam" id="PF01694">
    <property type="entry name" value="Rhomboid"/>
    <property type="match status" value="1"/>
</dbReference>
<reference evidence="8 9" key="1">
    <citation type="journal article" date="2012" name="Genome Biol.">
        <title>The genome of the polar eukaryotic microalga coccomyxa subellipsoidea reveals traits of cold adaptation.</title>
        <authorList>
            <person name="Blanc G."/>
            <person name="Agarkova I."/>
            <person name="Grimwood J."/>
            <person name="Kuo A."/>
            <person name="Brueggeman A."/>
            <person name="Dunigan D."/>
            <person name="Gurnon J."/>
            <person name="Ladunga I."/>
            <person name="Lindquist E."/>
            <person name="Lucas S."/>
            <person name="Pangilinan J."/>
            <person name="Proschold T."/>
            <person name="Salamov A."/>
            <person name="Schmutz J."/>
            <person name="Weeks D."/>
            <person name="Yamada T."/>
            <person name="Claverie J.M."/>
            <person name="Grigoriev I."/>
            <person name="Van Etten J."/>
            <person name="Lomsadze A."/>
            <person name="Borodovsky M."/>
        </authorList>
    </citation>
    <scope>NUCLEOTIDE SEQUENCE [LARGE SCALE GENOMIC DNA]</scope>
    <source>
        <strain evidence="8 9">C-169</strain>
    </source>
</reference>
<dbReference type="InterPro" id="IPR022764">
    <property type="entry name" value="Peptidase_S54_rhomboid_dom"/>
</dbReference>
<feature type="transmembrane region" description="Helical" evidence="6">
    <location>
        <begin position="196"/>
        <end position="224"/>
    </location>
</feature>
<dbReference type="EMBL" id="AGSI01000006">
    <property type="protein sequence ID" value="EIE23995.1"/>
    <property type="molecule type" value="Genomic_DNA"/>
</dbReference>
<dbReference type="KEGG" id="csl:COCSUDRAFT_62522"/>
<dbReference type="eggNOG" id="KOG2289">
    <property type="taxonomic scope" value="Eukaryota"/>
</dbReference>
<keyword evidence="3 6" id="KW-0812">Transmembrane</keyword>
<organism evidence="8 9">
    <name type="scientific">Coccomyxa subellipsoidea (strain C-169)</name>
    <name type="common">Green microalga</name>
    <dbReference type="NCBI Taxonomy" id="574566"/>
    <lineage>
        <taxon>Eukaryota</taxon>
        <taxon>Viridiplantae</taxon>
        <taxon>Chlorophyta</taxon>
        <taxon>core chlorophytes</taxon>
        <taxon>Trebouxiophyceae</taxon>
        <taxon>Trebouxiophyceae incertae sedis</taxon>
        <taxon>Coccomyxaceae</taxon>
        <taxon>Coccomyxa</taxon>
        <taxon>Coccomyxa subellipsoidea</taxon>
    </lineage>
</organism>
<evidence type="ECO:0000313" key="8">
    <source>
        <dbReference type="EMBL" id="EIE23995.1"/>
    </source>
</evidence>
<dbReference type="GO" id="GO:0004252">
    <property type="term" value="F:serine-type endopeptidase activity"/>
    <property type="evidence" value="ECO:0007669"/>
    <property type="project" value="InterPro"/>
</dbReference>
<dbReference type="OrthoDB" id="418595at2759"/>
<proteinExistence type="inferred from homology"/>